<evidence type="ECO:0000256" key="3">
    <source>
        <dbReference type="ARBA" id="ARBA00023004"/>
    </source>
</evidence>
<dbReference type="KEGG" id="bda:FSZ17_01170"/>
<dbReference type="SUPFAM" id="SSF54862">
    <property type="entry name" value="4Fe-4S ferredoxins"/>
    <property type="match status" value="1"/>
</dbReference>
<dbReference type="Gene3D" id="3.30.70.20">
    <property type="match status" value="2"/>
</dbReference>
<feature type="domain" description="4Fe-4S ferredoxin-type" evidence="5">
    <location>
        <begin position="78"/>
        <end position="107"/>
    </location>
</feature>
<dbReference type="PANTHER" id="PTHR43177:SF3">
    <property type="entry name" value="PROTEIN NRFC HOMOLOG"/>
    <property type="match status" value="1"/>
</dbReference>
<evidence type="ECO:0000313" key="7">
    <source>
        <dbReference type="Proteomes" id="UP000321555"/>
    </source>
</evidence>
<dbReference type="Proteomes" id="UP000321555">
    <property type="component" value="Chromosome"/>
</dbReference>
<dbReference type="InterPro" id="IPR017900">
    <property type="entry name" value="4Fe4S_Fe_S_CS"/>
</dbReference>
<protein>
    <submittedName>
        <fullName evidence="6">4Fe-4S dicluster domain-containing protein</fullName>
    </submittedName>
</protein>
<dbReference type="PROSITE" id="PS00198">
    <property type="entry name" value="4FE4S_FER_1"/>
    <property type="match status" value="1"/>
</dbReference>
<keyword evidence="3" id="KW-0408">Iron</keyword>
<evidence type="ECO:0000256" key="4">
    <source>
        <dbReference type="ARBA" id="ARBA00023014"/>
    </source>
</evidence>
<dbReference type="PANTHER" id="PTHR43177">
    <property type="entry name" value="PROTEIN NRFC"/>
    <property type="match status" value="1"/>
</dbReference>
<feature type="domain" description="4Fe-4S ferredoxin-type" evidence="5">
    <location>
        <begin position="45"/>
        <end position="77"/>
    </location>
</feature>
<dbReference type="EMBL" id="CP042593">
    <property type="protein sequence ID" value="QED49962.1"/>
    <property type="molecule type" value="Genomic_DNA"/>
</dbReference>
<dbReference type="InterPro" id="IPR017896">
    <property type="entry name" value="4Fe4S_Fe-S-bd"/>
</dbReference>
<dbReference type="STRING" id="1742359.GCA_001439625_01044"/>
<keyword evidence="7" id="KW-1185">Reference proteome</keyword>
<sequence length="183" mass="20921">MISQVIFSVDLSRCINCKTCEMACNEYHGLTDMHRRNVVSYKTEEKEWVHLSISCNHCANPVCVSICPENNFKKRRDGIVVHHADNCRACMRCIKACPFHAPKLNPRKKRADKCNLCVERIDRGLKPVCVENCITKALGIIVVNPDDINNYAFNNTDIPIKDYTKPSIFVTKKQTGKTFLREC</sequence>
<evidence type="ECO:0000259" key="5">
    <source>
        <dbReference type="PROSITE" id="PS51379"/>
    </source>
</evidence>
<proteinExistence type="predicted"/>
<dbReference type="InterPro" id="IPR050954">
    <property type="entry name" value="ET_IronSulfur_Cluster-Binding"/>
</dbReference>
<evidence type="ECO:0000256" key="1">
    <source>
        <dbReference type="ARBA" id="ARBA00022485"/>
    </source>
</evidence>
<dbReference type="OrthoDB" id="9798098at2"/>
<dbReference type="RefSeq" id="WP_057776095.1">
    <property type="nucleotide sequence ID" value="NZ_CP042593.1"/>
</dbReference>
<dbReference type="GO" id="GO:0046872">
    <property type="term" value="F:metal ion binding"/>
    <property type="evidence" value="ECO:0007669"/>
    <property type="project" value="UniProtKB-KW"/>
</dbReference>
<feature type="domain" description="4Fe-4S ferredoxin-type" evidence="5">
    <location>
        <begin position="5"/>
        <end position="36"/>
    </location>
</feature>
<keyword evidence="1" id="KW-0004">4Fe-4S</keyword>
<name>A0A5B8ZA03_CYTDA</name>
<gene>
    <name evidence="6" type="ORF">FSZ17_01170</name>
</gene>
<dbReference type="GO" id="GO:0051539">
    <property type="term" value="F:4 iron, 4 sulfur cluster binding"/>
    <property type="evidence" value="ECO:0007669"/>
    <property type="project" value="UniProtKB-KW"/>
</dbReference>
<accession>A0A5B8ZA03</accession>
<evidence type="ECO:0000256" key="2">
    <source>
        <dbReference type="ARBA" id="ARBA00022723"/>
    </source>
</evidence>
<keyword evidence="4" id="KW-0411">Iron-sulfur</keyword>
<dbReference type="Pfam" id="PF13247">
    <property type="entry name" value="Fer4_11"/>
    <property type="match status" value="1"/>
</dbReference>
<dbReference type="AlphaFoldDB" id="A0A5B8ZA03"/>
<evidence type="ECO:0000313" key="6">
    <source>
        <dbReference type="EMBL" id="QED49962.1"/>
    </source>
</evidence>
<keyword evidence="2" id="KW-0479">Metal-binding</keyword>
<dbReference type="PROSITE" id="PS51379">
    <property type="entry name" value="4FE4S_FER_2"/>
    <property type="match status" value="3"/>
</dbReference>
<organism evidence="6 7">
    <name type="scientific">Cytobacillus dafuensis</name>
    <name type="common">Bacillus dafuensis</name>
    <dbReference type="NCBI Taxonomy" id="1742359"/>
    <lineage>
        <taxon>Bacteria</taxon>
        <taxon>Bacillati</taxon>
        <taxon>Bacillota</taxon>
        <taxon>Bacilli</taxon>
        <taxon>Bacillales</taxon>
        <taxon>Bacillaceae</taxon>
        <taxon>Cytobacillus</taxon>
    </lineage>
</organism>
<reference evidence="7" key="1">
    <citation type="submission" date="2019-08" db="EMBL/GenBank/DDBJ databases">
        <authorList>
            <person name="Zheng X."/>
        </authorList>
    </citation>
    <scope>NUCLEOTIDE SEQUENCE [LARGE SCALE GENOMIC DNA]</scope>
    <source>
        <strain evidence="7">FJAT-25496</strain>
    </source>
</reference>
<dbReference type="CDD" id="cd16371">
    <property type="entry name" value="DMSOR_beta_like"/>
    <property type="match status" value="1"/>
</dbReference>
<dbReference type="Pfam" id="PF12800">
    <property type="entry name" value="Fer4_4"/>
    <property type="match status" value="1"/>
</dbReference>